<dbReference type="PROSITE" id="PS51504">
    <property type="entry name" value="H15"/>
    <property type="match status" value="1"/>
</dbReference>
<feature type="domain" description="PPIase FKBP-type" evidence="6">
    <location>
        <begin position="95"/>
        <end position="180"/>
    </location>
</feature>
<feature type="domain" description="H15" evidence="7">
    <location>
        <begin position="1"/>
        <end position="67"/>
    </location>
</feature>
<dbReference type="FunFam" id="3.10.50.40:FF:000006">
    <property type="entry name" value="Peptidyl-prolyl cis-trans isomerase"/>
    <property type="match status" value="1"/>
</dbReference>
<dbReference type="InterPro" id="IPR001179">
    <property type="entry name" value="PPIase_FKBP_dom"/>
</dbReference>
<keyword evidence="3 5" id="KW-0697">Rotamase</keyword>
<dbReference type="SUPFAM" id="SSF46785">
    <property type="entry name" value="Winged helix' DNA-binding domain"/>
    <property type="match status" value="1"/>
</dbReference>
<dbReference type="GO" id="GO:0003755">
    <property type="term" value="F:peptidyl-prolyl cis-trans isomerase activity"/>
    <property type="evidence" value="ECO:0007669"/>
    <property type="project" value="UniProtKB-KW"/>
</dbReference>
<evidence type="ECO:0000256" key="3">
    <source>
        <dbReference type="ARBA" id="ARBA00023110"/>
    </source>
</evidence>
<dbReference type="SUPFAM" id="SSF54534">
    <property type="entry name" value="FKBP-like"/>
    <property type="match status" value="1"/>
</dbReference>
<keyword evidence="4 5" id="KW-0413">Isomerase</keyword>
<name>A0A7S3B8C1_9EUKA</name>
<dbReference type="Pfam" id="PF00254">
    <property type="entry name" value="FKBP_C"/>
    <property type="match status" value="1"/>
</dbReference>
<evidence type="ECO:0000313" key="8">
    <source>
        <dbReference type="EMBL" id="CAE0127819.1"/>
    </source>
</evidence>
<dbReference type="Pfam" id="PF00538">
    <property type="entry name" value="Linker_histone"/>
    <property type="match status" value="1"/>
</dbReference>
<dbReference type="AlphaFoldDB" id="A0A7S3B8C1"/>
<accession>A0A7S3B8C1</accession>
<dbReference type="EC" id="5.2.1.8" evidence="2 5"/>
<dbReference type="InterPro" id="IPR036390">
    <property type="entry name" value="WH_DNA-bd_sf"/>
</dbReference>
<comment type="catalytic activity">
    <reaction evidence="1 5">
        <text>[protein]-peptidylproline (omega=180) = [protein]-peptidylproline (omega=0)</text>
        <dbReference type="Rhea" id="RHEA:16237"/>
        <dbReference type="Rhea" id="RHEA-COMP:10747"/>
        <dbReference type="Rhea" id="RHEA-COMP:10748"/>
        <dbReference type="ChEBI" id="CHEBI:83833"/>
        <dbReference type="ChEBI" id="CHEBI:83834"/>
        <dbReference type="EC" id="5.2.1.8"/>
    </reaction>
</comment>
<evidence type="ECO:0000256" key="4">
    <source>
        <dbReference type="ARBA" id="ARBA00023235"/>
    </source>
</evidence>
<sequence>MPKTVLDKIISAIDTLADPLGASRPAIAKCVKETHGELSAALLKKALAQGVTKGKLIQQGQRFSIPGVIIAPAEEVMVQKTVIKPGDSSQCAAEGDEVDVAYKGTLDSDGSQFDRAAHFKFTLGAGDVIKGWDRGVLGMCVGERARLVVPPKLGYGKRGSGSEIPGDSTLIFDITLNRIL</sequence>
<dbReference type="SMART" id="SM00526">
    <property type="entry name" value="H15"/>
    <property type="match status" value="1"/>
</dbReference>
<dbReference type="InterPro" id="IPR044609">
    <property type="entry name" value="FKBP2/11"/>
</dbReference>
<dbReference type="GO" id="GO:0000786">
    <property type="term" value="C:nucleosome"/>
    <property type="evidence" value="ECO:0007669"/>
    <property type="project" value="InterPro"/>
</dbReference>
<evidence type="ECO:0000256" key="1">
    <source>
        <dbReference type="ARBA" id="ARBA00000971"/>
    </source>
</evidence>
<dbReference type="Gene3D" id="1.10.10.10">
    <property type="entry name" value="Winged helix-like DNA-binding domain superfamily/Winged helix DNA-binding domain"/>
    <property type="match status" value="1"/>
</dbReference>
<evidence type="ECO:0000256" key="2">
    <source>
        <dbReference type="ARBA" id="ARBA00013194"/>
    </source>
</evidence>
<evidence type="ECO:0000259" key="6">
    <source>
        <dbReference type="PROSITE" id="PS50059"/>
    </source>
</evidence>
<protein>
    <recommendedName>
        <fullName evidence="2 5">peptidylprolyl isomerase</fullName>
        <ecNumber evidence="2 5">5.2.1.8</ecNumber>
    </recommendedName>
</protein>
<dbReference type="EMBL" id="HBHX01048375">
    <property type="protein sequence ID" value="CAE0127819.1"/>
    <property type="molecule type" value="Transcribed_RNA"/>
</dbReference>
<evidence type="ECO:0000259" key="7">
    <source>
        <dbReference type="PROSITE" id="PS51504"/>
    </source>
</evidence>
<dbReference type="PANTHER" id="PTHR45779">
    <property type="entry name" value="PEPTIDYLPROLYL ISOMERASE"/>
    <property type="match status" value="1"/>
</dbReference>
<proteinExistence type="predicted"/>
<reference evidence="8" key="1">
    <citation type="submission" date="2021-01" db="EMBL/GenBank/DDBJ databases">
        <authorList>
            <person name="Corre E."/>
            <person name="Pelletier E."/>
            <person name="Niang G."/>
            <person name="Scheremetjew M."/>
            <person name="Finn R."/>
            <person name="Kale V."/>
            <person name="Holt S."/>
            <person name="Cochrane G."/>
            <person name="Meng A."/>
            <person name="Brown T."/>
            <person name="Cohen L."/>
        </authorList>
    </citation>
    <scope>NUCLEOTIDE SEQUENCE</scope>
    <source>
        <strain evidence="8">CCMP281</strain>
    </source>
</reference>
<organism evidence="8">
    <name type="scientific">Haptolina ericina</name>
    <dbReference type="NCBI Taxonomy" id="156174"/>
    <lineage>
        <taxon>Eukaryota</taxon>
        <taxon>Haptista</taxon>
        <taxon>Haptophyta</taxon>
        <taxon>Prymnesiophyceae</taxon>
        <taxon>Prymnesiales</taxon>
        <taxon>Prymnesiaceae</taxon>
        <taxon>Haptolina</taxon>
    </lineage>
</organism>
<dbReference type="InterPro" id="IPR036388">
    <property type="entry name" value="WH-like_DNA-bd_sf"/>
</dbReference>
<dbReference type="PANTHER" id="PTHR45779:SF7">
    <property type="entry name" value="PEPTIDYLPROLYL ISOMERASE"/>
    <property type="match status" value="1"/>
</dbReference>
<dbReference type="GO" id="GO:0003677">
    <property type="term" value="F:DNA binding"/>
    <property type="evidence" value="ECO:0007669"/>
    <property type="project" value="InterPro"/>
</dbReference>
<dbReference type="InterPro" id="IPR046357">
    <property type="entry name" value="PPIase_dom_sf"/>
</dbReference>
<dbReference type="InterPro" id="IPR005818">
    <property type="entry name" value="Histone_H1/H5_H15"/>
</dbReference>
<dbReference type="PROSITE" id="PS50059">
    <property type="entry name" value="FKBP_PPIASE"/>
    <property type="match status" value="1"/>
</dbReference>
<dbReference type="Gene3D" id="3.10.50.40">
    <property type="match status" value="1"/>
</dbReference>
<dbReference type="GO" id="GO:0005783">
    <property type="term" value="C:endoplasmic reticulum"/>
    <property type="evidence" value="ECO:0007669"/>
    <property type="project" value="TreeGrafter"/>
</dbReference>
<evidence type="ECO:0000256" key="5">
    <source>
        <dbReference type="PROSITE-ProRule" id="PRU00277"/>
    </source>
</evidence>
<dbReference type="GO" id="GO:0006334">
    <property type="term" value="P:nucleosome assembly"/>
    <property type="evidence" value="ECO:0007669"/>
    <property type="project" value="InterPro"/>
</dbReference>
<gene>
    <name evidence="8" type="ORF">HERI1096_LOCUS26814</name>
</gene>